<dbReference type="EMBL" id="KY357492">
    <property type="protein sequence ID" value="AQM49928.1"/>
    <property type="molecule type" value="Genomic_RNA"/>
</dbReference>
<accession>A0A1Q1N6L4</accession>
<evidence type="ECO:0000313" key="1">
    <source>
        <dbReference type="EMBL" id="AQM49928.1"/>
    </source>
</evidence>
<reference evidence="1" key="1">
    <citation type="submission" date="2016-12" db="EMBL/GenBank/DDBJ databases">
        <title>Multiple viral infections in Agaricus bisporus - Characterisation of 18 unique RNA viruses and 8 ORFans identified by deep sequencing.</title>
        <authorList>
            <person name="Deakin G."/>
            <person name="Dobbs E."/>
            <person name="Jones I.M."/>
            <person name="Grogan H.M."/>
            <person name="Burton K.S."/>
        </authorList>
    </citation>
    <scope>NUCLEOTIDE SEQUENCE</scope>
    <source>
        <strain evidence="1">AbV5-003</strain>
    </source>
</reference>
<sequence length="167" mass="18179">MSTQNEGRELGAHVELPVMARDNYDTIVSIPVEAGKQACKSFSSITAVASIGNTVHGPVSLKKLVVKYTPDAEKQGVDVLLTNASATITSMNFKSRPNYISKRSNPRNYGDTVEFEIPVPTGLAGQIFPDSGLFPALKIFINAVETEVNLYIYLECHGDRFTYASGF</sequence>
<organism evidence="1">
    <name type="scientific">Agaricus bisporus virus 5</name>
    <dbReference type="NCBI Taxonomy" id="1945749"/>
    <lineage>
        <taxon>Viruses</taxon>
    </lineage>
</organism>
<name>A0A1Q1N6L4_9VIRU</name>
<protein>
    <submittedName>
        <fullName evidence="1">Uncharacterized protein</fullName>
    </submittedName>
</protein>
<proteinExistence type="predicted"/>